<dbReference type="InterPro" id="IPR006059">
    <property type="entry name" value="SBP"/>
</dbReference>
<dbReference type="InterPro" id="IPR050490">
    <property type="entry name" value="Bact_solute-bd_prot1"/>
</dbReference>
<gene>
    <name evidence="2" type="ORF">GCM10022287_18820</name>
</gene>
<keyword evidence="3" id="KW-1185">Reference proteome</keyword>
<dbReference type="EMBL" id="BAABBW010000003">
    <property type="protein sequence ID" value="GAA4174631.1"/>
    <property type="molecule type" value="Genomic_DNA"/>
</dbReference>
<reference evidence="3" key="1">
    <citation type="journal article" date="2019" name="Int. J. Syst. Evol. Microbiol.">
        <title>The Global Catalogue of Microorganisms (GCM) 10K type strain sequencing project: providing services to taxonomists for standard genome sequencing and annotation.</title>
        <authorList>
            <consortium name="The Broad Institute Genomics Platform"/>
            <consortium name="The Broad Institute Genome Sequencing Center for Infectious Disease"/>
            <person name="Wu L."/>
            <person name="Ma J."/>
        </authorList>
    </citation>
    <scope>NUCLEOTIDE SEQUENCE [LARGE SCALE GENOMIC DNA]</scope>
    <source>
        <strain evidence="3">JCM 17591</strain>
    </source>
</reference>
<proteinExistence type="predicted"/>
<name>A0ABP8A018_9MICO</name>
<dbReference type="Gene3D" id="3.40.190.10">
    <property type="entry name" value="Periplasmic binding protein-like II"/>
    <property type="match status" value="1"/>
</dbReference>
<evidence type="ECO:0000313" key="3">
    <source>
        <dbReference type="Proteomes" id="UP001501079"/>
    </source>
</evidence>
<evidence type="ECO:0000256" key="1">
    <source>
        <dbReference type="SAM" id="SignalP"/>
    </source>
</evidence>
<dbReference type="RefSeq" id="WP_344753710.1">
    <property type="nucleotide sequence ID" value="NZ_BAABBW010000003.1"/>
</dbReference>
<comment type="caution">
    <text evidence="2">The sequence shown here is derived from an EMBL/GenBank/DDBJ whole genome shotgun (WGS) entry which is preliminary data.</text>
</comment>
<dbReference type="PANTHER" id="PTHR43649:SF30">
    <property type="entry name" value="ABC TRANSPORTER SUBSTRATE-BINDING PROTEIN"/>
    <property type="match status" value="1"/>
</dbReference>
<dbReference type="PANTHER" id="PTHR43649">
    <property type="entry name" value="ARABINOSE-BINDING PROTEIN-RELATED"/>
    <property type="match status" value="1"/>
</dbReference>
<accession>A0ABP8A018</accession>
<dbReference type="SUPFAM" id="SSF53850">
    <property type="entry name" value="Periplasmic binding protein-like II"/>
    <property type="match status" value="1"/>
</dbReference>
<dbReference type="Pfam" id="PF01547">
    <property type="entry name" value="SBP_bac_1"/>
    <property type="match status" value="1"/>
</dbReference>
<protein>
    <submittedName>
        <fullName evidence="2">Sugar ABC transporter substrate-binding protein</fullName>
    </submittedName>
</protein>
<feature type="chain" id="PRO_5047043829" evidence="1">
    <location>
        <begin position="21"/>
        <end position="430"/>
    </location>
</feature>
<sequence>MMLRRYVALGAALATVAVLAGCSSGGSTGSAAGKGSATSGSITYEYFNNQPAAITATKKIVADFEKKYPKIHVKLEVAPADSLEQKLQTQYAGGVAPDVIQNDAPGDTLQFADFLADLGKLLPKSVVDDIPSSVRSGLTQDGKLLAVPTEQQSYVVFANKKILQDDGVTIPTGDTMSWDDFESIAKQTTTNGVKGLALGLAQPTSEFASFGLGFGAKFFTSSDESKAKASIGAAELQVPRRIKAMIDAGYVDKTSVTQSTSDALPTFYGGKAAMTIAGSYQIANIESQAPAGFDWIVLPALAGSTGSQQMSAPITLSITAKSKNTAAAATFVEFYQSAANLAAINIADGEIPATISALAEARKLTAGKNGWAEVLSSGTNLVNPTWNTFTKYEDWKSTVATPAYQKYLAGQLDDSGLASALEKGWTSVNQ</sequence>
<dbReference type="Proteomes" id="UP001501079">
    <property type="component" value="Unassembled WGS sequence"/>
</dbReference>
<feature type="signal peptide" evidence="1">
    <location>
        <begin position="1"/>
        <end position="20"/>
    </location>
</feature>
<dbReference type="PROSITE" id="PS51257">
    <property type="entry name" value="PROKAR_LIPOPROTEIN"/>
    <property type="match status" value="1"/>
</dbReference>
<evidence type="ECO:0000313" key="2">
    <source>
        <dbReference type="EMBL" id="GAA4174631.1"/>
    </source>
</evidence>
<keyword evidence="1" id="KW-0732">Signal</keyword>
<organism evidence="2 3">
    <name type="scientific">Gryllotalpicola koreensis</name>
    <dbReference type="NCBI Taxonomy" id="993086"/>
    <lineage>
        <taxon>Bacteria</taxon>
        <taxon>Bacillati</taxon>
        <taxon>Actinomycetota</taxon>
        <taxon>Actinomycetes</taxon>
        <taxon>Micrococcales</taxon>
        <taxon>Microbacteriaceae</taxon>
        <taxon>Gryllotalpicola</taxon>
    </lineage>
</organism>